<dbReference type="OrthoDB" id="6225685at2"/>
<dbReference type="NCBIfam" id="TIGR03696">
    <property type="entry name" value="Rhs_assc_core"/>
    <property type="match status" value="1"/>
</dbReference>
<evidence type="ECO:0000313" key="9">
    <source>
        <dbReference type="Proteomes" id="UP000658202"/>
    </source>
</evidence>
<protein>
    <submittedName>
        <fullName evidence="7">RHS repeat-associated protein</fullName>
    </submittedName>
</protein>
<feature type="transmembrane region" description="Helical" evidence="4">
    <location>
        <begin position="1897"/>
        <end position="1917"/>
    </location>
</feature>
<dbReference type="PANTHER" id="PTHR32305:SF17">
    <property type="entry name" value="TRNA NUCLEASE WAPA"/>
    <property type="match status" value="1"/>
</dbReference>
<evidence type="ECO:0000313" key="8">
    <source>
        <dbReference type="Proteomes" id="UP000285906"/>
    </source>
</evidence>
<dbReference type="GO" id="GO:0005576">
    <property type="term" value="C:extracellular region"/>
    <property type="evidence" value="ECO:0007669"/>
    <property type="project" value="UniProtKB-SubCell"/>
</dbReference>
<accession>A0A420DDA5</accession>
<evidence type="ECO:0000313" key="7">
    <source>
        <dbReference type="EMBL" id="RKE89569.1"/>
    </source>
</evidence>
<evidence type="ECO:0000256" key="2">
    <source>
        <dbReference type="ARBA" id="ARBA00022525"/>
    </source>
</evidence>
<feature type="signal peptide" evidence="5">
    <location>
        <begin position="1"/>
        <end position="18"/>
    </location>
</feature>
<dbReference type="Proteomes" id="UP000658202">
    <property type="component" value="Unassembled WGS sequence"/>
</dbReference>
<evidence type="ECO:0000256" key="1">
    <source>
        <dbReference type="ARBA" id="ARBA00004613"/>
    </source>
</evidence>
<dbReference type="GO" id="GO:0005737">
    <property type="term" value="C:cytoplasm"/>
    <property type="evidence" value="ECO:0007669"/>
    <property type="project" value="InterPro"/>
</dbReference>
<dbReference type="Proteomes" id="UP000285906">
    <property type="component" value="Unassembled WGS sequence"/>
</dbReference>
<dbReference type="EMBL" id="RAQH01000001">
    <property type="protein sequence ID" value="RKE89569.1"/>
    <property type="molecule type" value="Genomic_DNA"/>
</dbReference>
<organism evidence="7 8">
    <name type="scientific">Epilithonimonas arachidiradicis</name>
    <dbReference type="NCBI Taxonomy" id="1617282"/>
    <lineage>
        <taxon>Bacteria</taxon>
        <taxon>Pseudomonadati</taxon>
        <taxon>Bacteroidota</taxon>
        <taxon>Flavobacteriia</taxon>
        <taxon>Flavobacteriales</taxon>
        <taxon>Weeksellaceae</taxon>
        <taxon>Chryseobacterium group</taxon>
        <taxon>Epilithonimonas</taxon>
    </lineage>
</organism>
<keyword evidence="5" id="KW-0732">Signal</keyword>
<reference evidence="6" key="4">
    <citation type="submission" date="2024-05" db="EMBL/GenBank/DDBJ databases">
        <authorList>
            <person name="Sun Q."/>
            <person name="Sedlacek I."/>
        </authorList>
    </citation>
    <scope>NUCLEOTIDE SEQUENCE</scope>
    <source>
        <strain evidence="6">CCM 8490</strain>
    </source>
</reference>
<dbReference type="InterPro" id="IPR022385">
    <property type="entry name" value="Rhs_assc_core"/>
</dbReference>
<keyword evidence="9" id="KW-1185">Reference proteome</keyword>
<feature type="transmembrane region" description="Helical" evidence="4">
    <location>
        <begin position="1929"/>
        <end position="1950"/>
    </location>
</feature>
<dbReference type="EMBL" id="BMCW01000001">
    <property type="protein sequence ID" value="GGG43529.1"/>
    <property type="molecule type" value="Genomic_DNA"/>
</dbReference>
<dbReference type="Pfam" id="PF03534">
    <property type="entry name" value="SpvB"/>
    <property type="match status" value="1"/>
</dbReference>
<sequence>MKLKLLFFSALISCSLYSQNVTESIQLEYDTSGYLENNTSQEGIVAGPVNPGDQLATVIPTVNAEMNINEVGALTYMIPIEVLKGVNNFQPNLALVYNSQSGNGQAGYGWNISGTSTISRGGKSKEVDGITIGPQFNNSDPFYLDGQRLIKISDTEYVTEKFSKIKIQKFSSGEYSFIVKYTDGRIAKYKEFLTGQHYVTVMIDAFNNEIHYGYNLEHNTLTLARVSYGGTSWTNDKYFVNIYYKDRRNAIPIYRNGSPSLSFYVLDRITTSSTYTGVYRTYQLTHDYIENSTTERLRTITVSNENGEPLKPLNFSYNSPSSTGLVTPIYKNSTAIPQGTIGLGSIAMGDFFGKSEVEPLYQVKNGSNSYSLFSNNGKLNTTVGTKGNDEFFSGKILINNKITKNDQLITASTDYLGNISDDNDSNNPINNNLVDQVTFHINDLASNVTRNVVVNLVGSSSYYVTYDPYDDWNGSGGSGTQTLERDRTEREFISGDFNNDGLIDFLIYETPGLNRAGQLYLVEIGKTQTGTLMPSKILGGLNTNYVPDPKIIEFDGDGIPEVMVVDKYSAKYSIYKIDLANKVNGNDYNSTPVITNQTLTNFGYNIPMFFGDFNGDGLTDFMTPHKVYKMDEDDYSLAREFYNIEHEQLLWNKYISTGNSFSKSVEDLTSQRVAYIESTQRNIIKRSSFWQKLWSGKMDEYTHTEYSTNNIVVTDFNGDGRSDIIMINKIGKIKYSTNGYLRSADVQNLGSNLSFRRIQSTWPFIETVNFQSNIANKITFIQNISARIASTSTFSATNNPYKSIEQSNYSPFTLITPTATLNQLNQYKSGVVLHDVLKDTFTSWVVDNDSFLEKQIQTVDNGSGVIQKVEYRTMAPSYTTSEAPYNYNKSEADKFDYPIYIHNTNAGLYLAHKIHTEFDGKILTKEYRFENGVQHLEGKGFMGFQKTYVSDAYESEIKDGKYINKYPLRAVFWNIQTKDPLKENAVMITTYGGLKDFFTVNRITNERFDRGNHQYLLLSTEEESFDYLKKITISKRYFYDPNDELKLKKAYTDYDGVGASEEEYAYKPEFSNGDHYFYGKIASVIQKSYRDNLSFATREESDYFPNGNLQESRKYGNDANAPPITTNYTYDQVGNLSSQTVSTTGIASQTTSYEYDPTQRYVKKTTTPDGLFSESVVNTLGRVSEETSSLGLKTYYQFDSWGNITKITDYLGKHTTISKSLANSPTGAAYTLSKKREGGAMTIVTFDKFDREIQSRTQSINSKWTVVQTEYDIYGRKIRYSEPFYMGATPKWNSIEYDALNRPIKNIAYTGKIITSCYEGMKVTVDDGYKKTSKTLDAMGNTVRYEDHGGTINFSFYPNGAPKETNYDGIKTTFEIDGWGNKTKMIDPSAGTFEYKYDNLSRIIREDNPKGYTLFTYDDLGRPLTEKTYGNSTAENTNIEKTYTYNNNTKLPETITGQSNGKTFIYTTYYDQYYRINGKKEQTPDFTYTSNTTFDSYGRADVVTISTTINNPNHTTSTSIKNIYDTNGILIRQNDNATGNKIWSVTSINADGKTTEMEYGNGYTIKNNYRESDNTLTDIQHIRQSDWQSIVDIGYDYDLNRGVLKSRNNRTFNKSEAYAYDKLNRLLTEKIDNIVVNEYTYDQRGRMTSNSELGKYNYNAGDYKLQSINFNSNGQNVNTQRGFADITYNAYRSPLKITLAGKDDLQFNYNILKTRYEMTSSVTGKQKLYSSDFAIEITKQDNKTEVITFITGDPYSANYIKKETLINGSVSESGNYYLHRDNQGSILAITKASDGTVVEKRYFDAWGNLKAMTNAQQQLVTSNPQMLFMDRGYTGHEHLQSVGLINMNARIYDPVVRKFLSADNLISDPFNTQAYDRYSYVLNNPLLYMDLDGNEPISFGMAVVIGVAVAIFSKAIMNMISGIPFWYGLGKAATMGAVSAAISFGIGSVATSPFGASLGSVGKAAFEAGLHAITSGAMSALDGGKFGSGFLSGMMSSLVSSGIQGIGESGARLEGMSMSSVGGMPMAMPEITNLMTRNPGLFKAIMLASGGLSGGLSSTIAGGKFIDGLKQGLIISGLNHVAHSFIGTNTDEKYKQFRKGFRKLVRDEKYIEAATLASDTYSLDSDVKGRYSYSITKSEKSYMTTGGDAYENQVVEITTGFFSDHLGDFVRALHHEFVHVFQRSVLGNDSVNNHGLREYFAHLDSVYNTSLPKASPQAETWWKSRLDFYWKLSLYNSGQSNVNPLVK</sequence>
<reference evidence="9" key="3">
    <citation type="journal article" date="2019" name="Int. J. Syst. Evol. Microbiol.">
        <title>The Global Catalogue of Microorganisms (GCM) 10K type strain sequencing project: providing services to taxonomists for standard genome sequencing and annotation.</title>
        <authorList>
            <consortium name="The Broad Institute Genomics Platform"/>
            <consortium name="The Broad Institute Genome Sequencing Center for Infectious Disease"/>
            <person name="Wu L."/>
            <person name="Ma J."/>
        </authorList>
    </citation>
    <scope>NUCLEOTIDE SEQUENCE [LARGE SCALE GENOMIC DNA]</scope>
    <source>
        <strain evidence="9">CCM 8490</strain>
    </source>
</reference>
<dbReference type="RefSeq" id="WP_120211879.1">
    <property type="nucleotide sequence ID" value="NZ_BMCW01000001.1"/>
</dbReference>
<evidence type="ECO:0000256" key="5">
    <source>
        <dbReference type="SAM" id="SignalP"/>
    </source>
</evidence>
<feature type="chain" id="PRO_5019357087" evidence="5">
    <location>
        <begin position="19"/>
        <end position="2247"/>
    </location>
</feature>
<dbReference type="InterPro" id="IPR028994">
    <property type="entry name" value="Integrin_alpha_N"/>
</dbReference>
<keyword evidence="2" id="KW-0964">Secreted</keyword>
<gene>
    <name evidence="7" type="ORF">BXY58_0138</name>
    <name evidence="6" type="ORF">GCM10007332_01280</name>
</gene>
<dbReference type="Gene3D" id="2.180.10.10">
    <property type="entry name" value="RHS repeat-associated core"/>
    <property type="match status" value="2"/>
</dbReference>
<proteinExistence type="predicted"/>
<evidence type="ECO:0000256" key="4">
    <source>
        <dbReference type="SAM" id="Phobius"/>
    </source>
</evidence>
<evidence type="ECO:0000256" key="3">
    <source>
        <dbReference type="ARBA" id="ARBA00023026"/>
    </source>
</evidence>
<dbReference type="PANTHER" id="PTHR32305">
    <property type="match status" value="1"/>
</dbReference>
<comment type="subcellular location">
    <subcellularLocation>
        <location evidence="1">Secreted</location>
    </subcellularLocation>
</comment>
<keyword evidence="4" id="KW-0812">Transmembrane</keyword>
<reference evidence="6" key="1">
    <citation type="journal article" date="2014" name="Int. J. Syst. Evol. Microbiol.">
        <title>Complete genome of a new Firmicutes species belonging to the dominant human colonic microbiota ('Ruminococcus bicirculans') reveals two chromosomes and a selective capacity to utilize plant glucans.</title>
        <authorList>
            <consortium name="NISC Comparative Sequencing Program"/>
            <person name="Wegmann U."/>
            <person name="Louis P."/>
            <person name="Goesmann A."/>
            <person name="Henrissat B."/>
            <person name="Duncan S.H."/>
            <person name="Flint H.J."/>
        </authorList>
    </citation>
    <scope>NUCLEOTIDE SEQUENCE</scope>
    <source>
        <strain evidence="6">CCM 8490</strain>
    </source>
</reference>
<keyword evidence="4" id="KW-0472">Membrane</keyword>
<keyword evidence="3" id="KW-0843">Virulence</keyword>
<dbReference type="InterPro" id="IPR050708">
    <property type="entry name" value="T6SS_VgrG/RHS"/>
</dbReference>
<dbReference type="SUPFAM" id="SSF69318">
    <property type="entry name" value="Integrin alpha N-terminal domain"/>
    <property type="match status" value="1"/>
</dbReference>
<reference evidence="7 8" key="2">
    <citation type="submission" date="2018-09" db="EMBL/GenBank/DDBJ databases">
        <title>Genomic Encyclopedia of Archaeal and Bacterial Type Strains, Phase II (KMG-II): from individual species to whole genera.</title>
        <authorList>
            <person name="Goeker M."/>
        </authorList>
    </citation>
    <scope>NUCLEOTIDE SEQUENCE [LARGE SCALE GENOMIC DNA]</scope>
    <source>
        <strain evidence="7 8">DSM 27620</strain>
    </source>
</reference>
<evidence type="ECO:0000313" key="6">
    <source>
        <dbReference type="EMBL" id="GGG43529.1"/>
    </source>
</evidence>
<keyword evidence="4" id="KW-1133">Transmembrane helix</keyword>
<dbReference type="InterPro" id="IPR003284">
    <property type="entry name" value="Sal_SpvB"/>
</dbReference>
<name>A0A420DDA5_9FLAO</name>
<comment type="caution">
    <text evidence="7">The sequence shown here is derived from an EMBL/GenBank/DDBJ whole genome shotgun (WGS) entry which is preliminary data.</text>
</comment>